<dbReference type="EMBL" id="PCSH01000146">
    <property type="protein sequence ID" value="PIP39974.1"/>
    <property type="molecule type" value="Genomic_DNA"/>
</dbReference>
<name>A0A2H0A3E7_9BACT</name>
<feature type="non-terminal residue" evidence="1">
    <location>
        <position position="1"/>
    </location>
</feature>
<dbReference type="AlphaFoldDB" id="A0A2H0A3E7"/>
<reference evidence="1 2" key="1">
    <citation type="submission" date="2017-09" db="EMBL/GenBank/DDBJ databases">
        <title>Depth-based differentiation of microbial function through sediment-hosted aquifers and enrichment of novel symbionts in the deep terrestrial subsurface.</title>
        <authorList>
            <person name="Probst A.J."/>
            <person name="Ladd B."/>
            <person name="Jarett J.K."/>
            <person name="Geller-Mcgrath D.E."/>
            <person name="Sieber C.M."/>
            <person name="Emerson J.B."/>
            <person name="Anantharaman K."/>
            <person name="Thomas B.C."/>
            <person name="Malmstrom R."/>
            <person name="Stieglmeier M."/>
            <person name="Klingl A."/>
            <person name="Woyke T."/>
            <person name="Ryan C.M."/>
            <person name="Banfield J.F."/>
        </authorList>
    </citation>
    <scope>NUCLEOTIDE SEQUENCE [LARGE SCALE GENOMIC DNA]</scope>
    <source>
        <strain evidence="1">CG23_combo_of_CG06-09_8_20_14_all_40_23</strain>
    </source>
</reference>
<protein>
    <recommendedName>
        <fullName evidence="3">IPT/TIG domain-containing protein</fullName>
    </recommendedName>
</protein>
<evidence type="ECO:0000313" key="2">
    <source>
        <dbReference type="Proteomes" id="UP000231067"/>
    </source>
</evidence>
<proteinExistence type="predicted"/>
<gene>
    <name evidence="1" type="ORF">COX18_08310</name>
</gene>
<organism evidence="1 2">
    <name type="scientific">Candidatus Desantisbacteria bacterium CG23_combo_of_CG06-09_8_20_14_all_40_23</name>
    <dbReference type="NCBI Taxonomy" id="1974550"/>
    <lineage>
        <taxon>Bacteria</taxon>
        <taxon>Candidatus Desantisiibacteriota</taxon>
    </lineage>
</organism>
<comment type="caution">
    <text evidence="1">The sequence shown here is derived from an EMBL/GenBank/DDBJ whole genome shotgun (WGS) entry which is preliminary data.</text>
</comment>
<evidence type="ECO:0000313" key="1">
    <source>
        <dbReference type="EMBL" id="PIP39974.1"/>
    </source>
</evidence>
<feature type="non-terminal residue" evidence="1">
    <location>
        <position position="148"/>
    </location>
</feature>
<sequence>ILPAIYNVSPKTGSVGTTVNVFGNGYAYEDWVYIQFGKTEIALPVKNVSARGSFSTSFAVDIQPSGTVTITGRSNIFGSATNQFRICGEITMVTPIAGSVGTVVSIIGNGYGAGEDVRVDFGVSATRVIGTVDTNGVFSTTFTIDTQA</sequence>
<dbReference type="Proteomes" id="UP000231067">
    <property type="component" value="Unassembled WGS sequence"/>
</dbReference>
<evidence type="ECO:0008006" key="3">
    <source>
        <dbReference type="Google" id="ProtNLM"/>
    </source>
</evidence>
<accession>A0A2H0A3E7</accession>